<evidence type="ECO:0000313" key="1">
    <source>
        <dbReference type="EMBL" id="MBS8121978.1"/>
    </source>
</evidence>
<protein>
    <submittedName>
        <fullName evidence="1">Uncharacterized protein</fullName>
    </submittedName>
</protein>
<sequence length="300" mass="33991">MKKLLIILLSILFIHGIGNALFYIKLPFSNPFRDRLHQVHFTQDNEFMGYVLLLNYEAINNTKKIKLGTKDRDCNKQLRGFYFNPMRGNNVYPIDEKTFNAWKNINNTNNNVFINYFTGGLYTECNENPHSIHGQIKYKYKDISEDNYFTLTAGFGKYSNIYDINLTEFQHNFQVENHTNGNLPIGLIYDSTYGAGFVGGKVDGDIEEFITYDFTGNKSINSEISSFTGGNITFTGLPTIIRNNSSISQTRLENILGISGIFSRGIQYDDDLDGIEEQAVTNLSTTQTYQVGDKGLGIGD</sequence>
<dbReference type="RefSeq" id="WP_213349032.1">
    <property type="nucleotide sequence ID" value="NZ_JAEDAM010000028.1"/>
</dbReference>
<reference evidence="1 2" key="1">
    <citation type="journal article" date="2021" name="Nat. Commun.">
        <title>Reductive evolution and unique predatory mode in the CPR bacterium Vampirococcus lugosii.</title>
        <authorList>
            <person name="Moreira D."/>
            <person name="Zivanovic Y."/>
            <person name="Lopez-Archilla A.I."/>
            <person name="Iniesto M."/>
            <person name="Lopez-Garcia P."/>
        </authorList>
    </citation>
    <scope>NUCLEOTIDE SEQUENCE [LARGE SCALE GENOMIC DNA]</scope>
    <source>
        <strain evidence="1">Chiprana</strain>
    </source>
</reference>
<organism evidence="1 2">
    <name type="scientific">Candidatus Vampirococcus lugosii</name>
    <dbReference type="NCBI Taxonomy" id="2789015"/>
    <lineage>
        <taxon>Bacteria</taxon>
        <taxon>Candidatus Absconditibacteriota</taxon>
        <taxon>Vampirococcus</taxon>
    </lineage>
</organism>
<feature type="non-terminal residue" evidence="1">
    <location>
        <position position="300"/>
    </location>
</feature>
<gene>
    <name evidence="1" type="ORF">VAMP_59n150</name>
</gene>
<dbReference type="Proteomes" id="UP000680365">
    <property type="component" value="Unassembled WGS sequence"/>
</dbReference>
<comment type="caution">
    <text evidence="1">The sequence shown here is derived from an EMBL/GenBank/DDBJ whole genome shotgun (WGS) entry which is preliminary data.</text>
</comment>
<keyword evidence="2" id="KW-1185">Reference proteome</keyword>
<accession>A0ABS5QL92</accession>
<proteinExistence type="predicted"/>
<name>A0ABS5QL92_9BACT</name>
<evidence type="ECO:0000313" key="2">
    <source>
        <dbReference type="Proteomes" id="UP000680365"/>
    </source>
</evidence>
<dbReference type="EMBL" id="JAEDAM010000028">
    <property type="protein sequence ID" value="MBS8121978.1"/>
    <property type="molecule type" value="Genomic_DNA"/>
</dbReference>